<dbReference type="RefSeq" id="WP_206585120.1">
    <property type="nucleotide sequence ID" value="NZ_JAFKCU010000001.1"/>
</dbReference>
<dbReference type="Proteomes" id="UP000664480">
    <property type="component" value="Unassembled WGS sequence"/>
</dbReference>
<comment type="caution">
    <text evidence="1">The sequence shown here is derived from an EMBL/GenBank/DDBJ whole genome shotgun (WGS) entry which is preliminary data.</text>
</comment>
<reference evidence="1 2" key="1">
    <citation type="submission" date="2021-03" db="EMBL/GenBank/DDBJ databases">
        <title>novel species isolated from a fishpond in China.</title>
        <authorList>
            <person name="Lu H."/>
            <person name="Cai Z."/>
        </authorList>
    </citation>
    <scope>NUCLEOTIDE SEQUENCE [LARGE SCALE GENOMIC DNA]</scope>
    <source>
        <strain evidence="1 2">YJ13C</strain>
    </source>
</reference>
<evidence type="ECO:0000313" key="2">
    <source>
        <dbReference type="Proteomes" id="UP000664480"/>
    </source>
</evidence>
<evidence type="ECO:0008006" key="3">
    <source>
        <dbReference type="Google" id="ProtNLM"/>
    </source>
</evidence>
<name>A0ABS3CBK4_9BACT</name>
<evidence type="ECO:0000313" key="1">
    <source>
        <dbReference type="EMBL" id="MBN7814475.1"/>
    </source>
</evidence>
<gene>
    <name evidence="1" type="ORF">J0A69_03500</name>
</gene>
<organism evidence="1 2">
    <name type="scientific">Algoriphagus pacificus</name>
    <dbReference type="NCBI Taxonomy" id="2811234"/>
    <lineage>
        <taxon>Bacteria</taxon>
        <taxon>Pseudomonadati</taxon>
        <taxon>Bacteroidota</taxon>
        <taxon>Cytophagia</taxon>
        <taxon>Cytophagales</taxon>
        <taxon>Cyclobacteriaceae</taxon>
        <taxon>Algoriphagus</taxon>
    </lineage>
</organism>
<dbReference type="EMBL" id="JAFKCU010000001">
    <property type="protein sequence ID" value="MBN7814475.1"/>
    <property type="molecule type" value="Genomic_DNA"/>
</dbReference>
<accession>A0ABS3CBK4</accession>
<dbReference type="InterPro" id="IPR011856">
    <property type="entry name" value="tRNA_endonuc-like_dom_sf"/>
</dbReference>
<keyword evidence="2" id="KW-1185">Reference proteome</keyword>
<sequence>MEARKQLRKPENWEDFESLCKKLWGEIWDCKEIKKNGRKGQSQNGVDIYGIPNGENYYFGIQCKGKDEYSDKQLSEKEINNEIELAKAFKPPLKKFYFATTANKDSIIEEYIRIKDIENREQKLFEVHLFSWEDIVDLIDENKETHDWYINLQRFKTKSDVLISFQNNEDTLTGSVPFCEKFTHYTLRASSSTSIFDFTPYSPLLDSDSPLTRGENKSYFKFRLKIKNIGSSPIDNPKLIIYPKGDFVEFGDDNIDNIFISQKTETDIKINEEQGDLYITPHRNVLALEEEYITSKICFKPNLEGANIDLIWKFISNNCKKNGVLKLQIDTHLIQVNVEKFVDFKTQVGTVKSFEDYFENVNKGDDMW</sequence>
<proteinExistence type="predicted"/>
<protein>
    <recommendedName>
        <fullName evidence="3">Mrr-like domain-containing protein</fullName>
    </recommendedName>
</protein>
<dbReference type="Gene3D" id="3.40.1350.10">
    <property type="match status" value="1"/>
</dbReference>